<accession>A0A4P2VD98</accession>
<dbReference type="AlphaFoldDB" id="A0A4P2VD98"/>
<proteinExistence type="predicted"/>
<feature type="domain" description="Dihydroorotate dehydrogenase catalytic" evidence="8">
    <location>
        <begin position="4"/>
        <end position="266"/>
    </location>
</feature>
<keyword evidence="7 9" id="KW-0560">Oxidoreductase</keyword>
<dbReference type="GO" id="GO:0006207">
    <property type="term" value="P:'de novo' pyrimidine nucleobase biosynthetic process"/>
    <property type="evidence" value="ECO:0007669"/>
    <property type="project" value="TreeGrafter"/>
</dbReference>
<dbReference type="GO" id="GO:0044205">
    <property type="term" value="P:'de novo' UMP biosynthetic process"/>
    <property type="evidence" value="ECO:0007669"/>
    <property type="project" value="UniProtKB-UniPathway"/>
</dbReference>
<dbReference type="EMBL" id="AP018732">
    <property type="protein sequence ID" value="BBE42524.1"/>
    <property type="molecule type" value="Genomic_DNA"/>
</dbReference>
<dbReference type="EC" id="1.3.98.1" evidence="9"/>
<evidence type="ECO:0000259" key="8">
    <source>
        <dbReference type="Pfam" id="PF01180"/>
    </source>
</evidence>
<evidence type="ECO:0000256" key="2">
    <source>
        <dbReference type="ARBA" id="ARBA00003125"/>
    </source>
</evidence>
<dbReference type="KEGG" id="ccai:NAS2_1135"/>
<dbReference type="InterPro" id="IPR050074">
    <property type="entry name" value="DHO_dehydrogenase"/>
</dbReference>
<dbReference type="UniPathway" id="UPA00070"/>
<evidence type="ECO:0000256" key="1">
    <source>
        <dbReference type="ARBA" id="ARBA00001917"/>
    </source>
</evidence>
<comment type="pathway">
    <text evidence="3">Pyrimidine metabolism; UMP biosynthesis via de novo pathway.</text>
</comment>
<evidence type="ECO:0000256" key="4">
    <source>
        <dbReference type="ARBA" id="ARBA00022630"/>
    </source>
</evidence>
<evidence type="ECO:0000313" key="10">
    <source>
        <dbReference type="Proteomes" id="UP000509448"/>
    </source>
</evidence>
<dbReference type="PANTHER" id="PTHR48109">
    <property type="entry name" value="DIHYDROOROTATE DEHYDROGENASE (QUINONE), MITOCHONDRIAL-RELATED"/>
    <property type="match status" value="1"/>
</dbReference>
<dbReference type="Gene3D" id="3.20.20.70">
    <property type="entry name" value="Aldolase class I"/>
    <property type="match status" value="1"/>
</dbReference>
<keyword evidence="5" id="KW-0288">FMN</keyword>
<evidence type="ECO:0000256" key="6">
    <source>
        <dbReference type="ARBA" id="ARBA00022975"/>
    </source>
</evidence>
<dbReference type="GO" id="GO:0005737">
    <property type="term" value="C:cytoplasm"/>
    <property type="evidence" value="ECO:0007669"/>
    <property type="project" value="InterPro"/>
</dbReference>
<name>A0A4P2VD98_9ARCH</name>
<dbReference type="InterPro" id="IPR005720">
    <property type="entry name" value="Dihydroorotate_DH_cat"/>
</dbReference>
<evidence type="ECO:0000256" key="3">
    <source>
        <dbReference type="ARBA" id="ARBA00004725"/>
    </source>
</evidence>
<organism evidence="9 10">
    <name type="scientific">Conexivisphaera calida</name>
    <dbReference type="NCBI Taxonomy" id="1874277"/>
    <lineage>
        <taxon>Archaea</taxon>
        <taxon>Nitrososphaerota</taxon>
        <taxon>Conexivisphaeria</taxon>
        <taxon>Conexivisphaerales</taxon>
        <taxon>Conexivisphaeraceae</taxon>
        <taxon>Conexivisphaera</taxon>
    </lineage>
</organism>
<dbReference type="InterPro" id="IPR013785">
    <property type="entry name" value="Aldolase_TIM"/>
</dbReference>
<keyword evidence="6" id="KW-0665">Pyrimidine biosynthesis</keyword>
<dbReference type="PIRSF" id="PIRSF000164">
    <property type="entry name" value="DHO_oxidase"/>
    <property type="match status" value="1"/>
</dbReference>
<comment type="function">
    <text evidence="2">Catalyzes the conversion of dihydroorotate to orotate with quinone as electron acceptor.</text>
</comment>
<evidence type="ECO:0000256" key="7">
    <source>
        <dbReference type="ARBA" id="ARBA00023002"/>
    </source>
</evidence>
<dbReference type="Pfam" id="PF01180">
    <property type="entry name" value="DHO_dh"/>
    <property type="match status" value="1"/>
</dbReference>
<comment type="cofactor">
    <cofactor evidence="1">
        <name>FMN</name>
        <dbReference type="ChEBI" id="CHEBI:58210"/>
    </cofactor>
</comment>
<sequence length="289" mass="31443">MLGNVRLPNPIGLAAGYDKDGLLYDRFSRWGMGFYIVGSITAHRRRPLPRPRLYRSRDGLWMLNAFGLPSEGVIPVSRRINGMRARVPIISNVAGFSLSEFSVLIRAMDSLPQVSAIELNISCPLFDDPAGMDELAALSSGLTRKPLLIKLSPRHSRILENAVHIAEENGLGISVYNTIPVTTDLLGAGRGGMSGLPLYRRTLSALARIREVSDRIPLMAIGGIMTGVQVLEALEAGADAVQALTAVAFRGPIAFRRMSEELLEAMEAKGYRSVSEAKGYRSRALVRAN</sequence>
<dbReference type="PANTHER" id="PTHR48109:SF4">
    <property type="entry name" value="DIHYDROOROTATE DEHYDROGENASE (QUINONE), MITOCHONDRIAL"/>
    <property type="match status" value="1"/>
</dbReference>
<dbReference type="GO" id="GO:1990663">
    <property type="term" value="F:dihydroorotate dehydrogenase (fumarate) activity"/>
    <property type="evidence" value="ECO:0007669"/>
    <property type="project" value="UniProtKB-EC"/>
</dbReference>
<evidence type="ECO:0000313" key="9">
    <source>
        <dbReference type="EMBL" id="BBE42524.1"/>
    </source>
</evidence>
<keyword evidence="4" id="KW-0285">Flavoprotein</keyword>
<reference evidence="9 10" key="1">
    <citation type="journal article" date="2019" name="ISME J.">
        <title>Isolation and characterization of a thermophilic sulfur- and iron-reducing thaumarchaeote from a terrestrial acidic hot spring.</title>
        <authorList>
            <person name="Kato S."/>
            <person name="Itoh T."/>
            <person name="Yuki M."/>
            <person name="Nagamori M."/>
            <person name="Ohnishi M."/>
            <person name="Uematsu K."/>
            <person name="Suzuki K."/>
            <person name="Takashina T."/>
            <person name="Ohkuma M."/>
        </authorList>
    </citation>
    <scope>NUCLEOTIDE SEQUENCE [LARGE SCALE GENOMIC DNA]</scope>
    <source>
        <strain evidence="9 10">NAS-02</strain>
    </source>
</reference>
<protein>
    <submittedName>
        <fullName evidence="9">Dihydroorotate dehydrogenase</fullName>
        <ecNumber evidence="9">1.3.98.1</ecNumber>
    </submittedName>
</protein>
<gene>
    <name evidence="9" type="ORF">NAS2_1135</name>
</gene>
<dbReference type="InterPro" id="IPR012135">
    <property type="entry name" value="Dihydroorotate_DH_1_2"/>
</dbReference>
<evidence type="ECO:0000256" key="5">
    <source>
        <dbReference type="ARBA" id="ARBA00022643"/>
    </source>
</evidence>
<dbReference type="SUPFAM" id="SSF51395">
    <property type="entry name" value="FMN-linked oxidoreductases"/>
    <property type="match status" value="1"/>
</dbReference>
<dbReference type="Proteomes" id="UP000509448">
    <property type="component" value="Chromosome"/>
</dbReference>
<keyword evidence="10" id="KW-1185">Reference proteome</keyword>